<dbReference type="EMBL" id="CP027843">
    <property type="protein sequence ID" value="AVQ12199.1"/>
    <property type="molecule type" value="Genomic_DNA"/>
</dbReference>
<name>A0A2P1QTH6_9LEPT</name>
<dbReference type="PANTHER" id="PTHR43685:SF2">
    <property type="entry name" value="GLYCOSYLTRANSFERASE 2-LIKE DOMAIN-CONTAINING PROTEIN"/>
    <property type="match status" value="1"/>
</dbReference>
<evidence type="ECO:0000259" key="1">
    <source>
        <dbReference type="Pfam" id="PF00535"/>
    </source>
</evidence>
<dbReference type="InterPro" id="IPR001173">
    <property type="entry name" value="Glyco_trans_2-like"/>
</dbReference>
<proteinExistence type="predicted"/>
<evidence type="ECO:0000313" key="2">
    <source>
        <dbReference type="EMBL" id="AVQ12199.1"/>
    </source>
</evidence>
<dbReference type="GO" id="GO:0016740">
    <property type="term" value="F:transferase activity"/>
    <property type="evidence" value="ECO:0007669"/>
    <property type="project" value="UniProtKB-KW"/>
</dbReference>
<feature type="domain" description="Glycosyltransferase 2-like" evidence="1">
    <location>
        <begin position="6"/>
        <end position="143"/>
    </location>
</feature>
<dbReference type="Pfam" id="PF00535">
    <property type="entry name" value="Glycos_transf_2"/>
    <property type="match status" value="1"/>
</dbReference>
<dbReference type="Proteomes" id="UP000033961">
    <property type="component" value="Chromosome I"/>
</dbReference>
<reference evidence="2 3" key="1">
    <citation type="journal article" date="2015" name="Genome Announc.">
        <title>Draft Genome Sequences of Leptospira santarosai Strains U160, U164, and U233, Isolated from Asymptomatic Cattle.</title>
        <authorList>
            <person name="Kremer F.S."/>
            <person name="Eslabao M.R."/>
            <person name="Provisor M."/>
            <person name="Woloski R.D."/>
            <person name="Ramires O.V."/>
            <person name="Moreno L.Z."/>
            <person name="Moreno A.M."/>
            <person name="Hamond C."/>
            <person name="Lilenbaum W."/>
            <person name="Dellagostin O.A."/>
        </authorList>
    </citation>
    <scope>NUCLEOTIDE SEQUENCE [LARGE SCALE GENOMIC DNA]</scope>
    <source>
        <strain evidence="2 3">U160</strain>
    </source>
</reference>
<protein>
    <submittedName>
        <fullName evidence="2">Glycosyltransferase-like protein, family 2</fullName>
    </submittedName>
</protein>
<dbReference type="SUPFAM" id="SSF53448">
    <property type="entry name" value="Nucleotide-diphospho-sugar transferases"/>
    <property type="match status" value="1"/>
</dbReference>
<dbReference type="Gene3D" id="3.90.550.10">
    <property type="entry name" value="Spore Coat Polysaccharide Biosynthesis Protein SpsA, Chain A"/>
    <property type="match status" value="1"/>
</dbReference>
<accession>A0A2P1QTH6</accession>
<dbReference type="InterPro" id="IPR029044">
    <property type="entry name" value="Nucleotide-diphossugar_trans"/>
</dbReference>
<dbReference type="InterPro" id="IPR050834">
    <property type="entry name" value="Glycosyltransf_2"/>
</dbReference>
<dbReference type="AlphaFoldDB" id="A0A2P1QTH6"/>
<dbReference type="PANTHER" id="PTHR43685">
    <property type="entry name" value="GLYCOSYLTRANSFERASE"/>
    <property type="match status" value="1"/>
</dbReference>
<sequence length="287" mass="33941">MNPLVSIIIPCYNYGRYIHKTVESVLKQTYKNWEVVIVDDGSTDPFTISVLEEYKNKSGFTVVAIPRSGPSAARNVGIETARGEFVLPLDSDDMIHEDYLLEAMSVYEKNSSLGIVYCEAEFFGSMKGKWNLPEYRFPNILLDNCIFVSSVFRKSDWKKVGGFNENMKNEWEDYDFWLSLIERGGRVYKIPRVLFYYRIGHSSRSQRSLDRFLPLYMQLYENHKKLYSENIQFLFQRHLEAKRLEDEFLILTKSPFIYAFIRLLTTFLKYFFSVKRKILKRLTQNEM</sequence>
<keyword evidence="2" id="KW-0808">Transferase</keyword>
<evidence type="ECO:0000313" key="3">
    <source>
        <dbReference type="Proteomes" id="UP000033961"/>
    </source>
</evidence>
<organism evidence="2 3">
    <name type="scientific">Leptospira santarosai</name>
    <dbReference type="NCBI Taxonomy" id="28183"/>
    <lineage>
        <taxon>Bacteria</taxon>
        <taxon>Pseudomonadati</taxon>
        <taxon>Spirochaetota</taxon>
        <taxon>Spirochaetia</taxon>
        <taxon>Leptospirales</taxon>
        <taxon>Leptospiraceae</taxon>
        <taxon>Leptospira</taxon>
    </lineage>
</organism>
<gene>
    <name evidence="2" type="ORF">XB16_1871</name>
</gene>